<evidence type="ECO:0000313" key="2">
    <source>
        <dbReference type="Proteomes" id="UP000572051"/>
    </source>
</evidence>
<accession>A0A7Z0JCA2</accession>
<evidence type="ECO:0000313" key="1">
    <source>
        <dbReference type="EMBL" id="NYJ36752.1"/>
    </source>
</evidence>
<dbReference type="EMBL" id="JACCFS010000001">
    <property type="protein sequence ID" value="NYJ36752.1"/>
    <property type="molecule type" value="Genomic_DNA"/>
</dbReference>
<dbReference type="Proteomes" id="UP000572051">
    <property type="component" value="Unassembled WGS sequence"/>
</dbReference>
<sequence>MSPASFHQPGRPGDLPHPGLLWAHSRIELGAYRLLEARPEETFDYDPVGTTYTRGGFTLGPHGTHFDNSAGCWWRLTWVEGGRAVLTGWEPLGQDTIDEELDLLAGGPDWLPWEWLDTLIARYLHEQMGVSFLYWWDGAVWGRTDYPDAVGDDGLVTVEGFGTPERLLGFLSVHFPDDEHHRAVAADLLRHVAEGGDDARAWALFRELYGTDRVDPDAARELLGADWFTRRDDPMPAGTPSATPRRRRVLKTADWQAMVARAMRAATEAPRPAPAETEELRTLRGALRSLAAERGGELTFTVACERGAMSFPQLVDASGEALEPPWEDRMLPWRLRGAEAHPEHGSWYFLRAVATAADVVVERAYDHWPEWGRRSGRFPDRMFPPRLPDLQDEMAARAPRWRPEWVRLLDDEIRYAPPTDV</sequence>
<name>A0A7Z0JCA2_9ACTN</name>
<proteinExistence type="predicted"/>
<gene>
    <name evidence="1" type="ORF">HNR10_004633</name>
</gene>
<keyword evidence="2" id="KW-1185">Reference proteome</keyword>
<comment type="caution">
    <text evidence="1">The sequence shown here is derived from an EMBL/GenBank/DDBJ whole genome shotgun (WGS) entry which is preliminary data.</text>
</comment>
<protein>
    <submittedName>
        <fullName evidence="1">Uncharacterized protein</fullName>
    </submittedName>
</protein>
<dbReference type="RefSeq" id="WP_179826895.1">
    <property type="nucleotide sequence ID" value="NZ_JACCFS010000001.1"/>
</dbReference>
<organism evidence="1 2">
    <name type="scientific">Nocardiopsis aegyptia</name>
    <dbReference type="NCBI Taxonomy" id="220378"/>
    <lineage>
        <taxon>Bacteria</taxon>
        <taxon>Bacillati</taxon>
        <taxon>Actinomycetota</taxon>
        <taxon>Actinomycetes</taxon>
        <taxon>Streptosporangiales</taxon>
        <taxon>Nocardiopsidaceae</taxon>
        <taxon>Nocardiopsis</taxon>
    </lineage>
</organism>
<dbReference type="AlphaFoldDB" id="A0A7Z0JCA2"/>
<reference evidence="1 2" key="1">
    <citation type="submission" date="2020-07" db="EMBL/GenBank/DDBJ databases">
        <title>Sequencing the genomes of 1000 actinobacteria strains.</title>
        <authorList>
            <person name="Klenk H.-P."/>
        </authorList>
    </citation>
    <scope>NUCLEOTIDE SEQUENCE [LARGE SCALE GENOMIC DNA]</scope>
    <source>
        <strain evidence="1 2">DSM 44442</strain>
    </source>
</reference>